<feature type="binding site" evidence="6">
    <location>
        <position position="110"/>
    </location>
    <ligand>
        <name>a divalent metal cation</name>
        <dbReference type="ChEBI" id="CHEBI:60240"/>
        <label>2</label>
        <note>catalytic</note>
    </ligand>
</feature>
<dbReference type="EMBL" id="LCHU01000008">
    <property type="protein sequence ID" value="KKT41413.1"/>
    <property type="molecule type" value="Genomic_DNA"/>
</dbReference>
<dbReference type="STRING" id="1618647.UW30_C0008G0032"/>
<gene>
    <name evidence="6" type="primary">map</name>
    <name evidence="8" type="ORF">UW30_C0008G0032</name>
</gene>
<keyword evidence="5 6" id="KW-0378">Hydrolase</keyword>
<dbReference type="Proteomes" id="UP000034736">
    <property type="component" value="Unassembled WGS sequence"/>
</dbReference>
<name>A0A0G1H4L0_9BACT</name>
<comment type="subunit">
    <text evidence="6">Monomer.</text>
</comment>
<reference evidence="8 9" key="1">
    <citation type="journal article" date="2015" name="Nature">
        <title>rRNA introns, odd ribosomes, and small enigmatic genomes across a large radiation of phyla.</title>
        <authorList>
            <person name="Brown C.T."/>
            <person name="Hug L.A."/>
            <person name="Thomas B.C."/>
            <person name="Sharon I."/>
            <person name="Castelle C.J."/>
            <person name="Singh A."/>
            <person name="Wilkins M.J."/>
            <person name="Williams K.H."/>
            <person name="Banfield J.F."/>
        </authorList>
    </citation>
    <scope>NUCLEOTIDE SEQUENCE [LARGE SCALE GENOMIC DNA]</scope>
</reference>
<dbReference type="PRINTS" id="PR00599">
    <property type="entry name" value="MAPEPTIDASE"/>
</dbReference>
<dbReference type="GO" id="GO:0006508">
    <property type="term" value="P:proteolysis"/>
    <property type="evidence" value="ECO:0007669"/>
    <property type="project" value="UniProtKB-KW"/>
</dbReference>
<feature type="binding site" evidence="6">
    <location>
        <position position="205"/>
    </location>
    <ligand>
        <name>a divalent metal cation</name>
        <dbReference type="ChEBI" id="CHEBI:60240"/>
        <label>2</label>
        <note>catalytic</note>
    </ligand>
</feature>
<comment type="caution">
    <text evidence="8">The sequence shown here is derived from an EMBL/GenBank/DDBJ whole genome shotgun (WGS) entry which is preliminary data.</text>
</comment>
<dbReference type="CDD" id="cd01086">
    <property type="entry name" value="MetAP1"/>
    <property type="match status" value="1"/>
</dbReference>
<dbReference type="Gene3D" id="3.90.230.10">
    <property type="entry name" value="Creatinase/methionine aminopeptidase superfamily"/>
    <property type="match status" value="1"/>
</dbReference>
<dbReference type="EC" id="3.4.11.18" evidence="6"/>
<evidence type="ECO:0000313" key="8">
    <source>
        <dbReference type="EMBL" id="KKT41413.1"/>
    </source>
</evidence>
<feature type="binding site" evidence="6">
    <location>
        <position position="212"/>
    </location>
    <ligand>
        <name>substrate</name>
    </ligand>
</feature>
<dbReference type="SUPFAM" id="SSF55920">
    <property type="entry name" value="Creatinase/aminopeptidase"/>
    <property type="match status" value="1"/>
</dbReference>
<feature type="binding site" evidence="6">
    <location>
        <position position="110"/>
    </location>
    <ligand>
        <name>a divalent metal cation</name>
        <dbReference type="ChEBI" id="CHEBI:60240"/>
        <label>1</label>
    </ligand>
</feature>
<comment type="function">
    <text evidence="1 6">Removes the N-terminal methionine from nascent proteins. The N-terminal methionine is often cleaved when the second residue in the primary sequence is small and uncharged (Met-Ala-, Cys, Gly, Pro, Ser, Thr, or Val). Requires deformylation of the N(alpha)-formylated initiator methionine before it can be hydrolyzed.</text>
</comment>
<accession>A0A0G1H4L0</accession>
<dbReference type="AlphaFoldDB" id="A0A0G1H4L0"/>
<dbReference type="PANTHER" id="PTHR43330">
    <property type="entry name" value="METHIONINE AMINOPEPTIDASE"/>
    <property type="match status" value="1"/>
</dbReference>
<keyword evidence="4 6" id="KW-0479">Metal-binding</keyword>
<feature type="binding site" evidence="6">
    <location>
        <position position="269"/>
    </location>
    <ligand>
        <name>a divalent metal cation</name>
        <dbReference type="ChEBI" id="CHEBI:60240"/>
        <label>2</label>
        <note>catalytic</note>
    </ligand>
</feature>
<feature type="domain" description="Peptidase M24" evidence="7">
    <location>
        <begin position="11"/>
        <end position="119"/>
    </location>
</feature>
<evidence type="ECO:0000256" key="2">
    <source>
        <dbReference type="ARBA" id="ARBA00022438"/>
    </source>
</evidence>
<dbReference type="InterPro" id="IPR000994">
    <property type="entry name" value="Pept_M24"/>
</dbReference>
<proteinExistence type="inferred from homology"/>
<dbReference type="PATRIC" id="fig|1618647.3.peg.419"/>
<dbReference type="GO" id="GO:0004239">
    <property type="term" value="F:initiator methionyl aminopeptidase activity"/>
    <property type="evidence" value="ECO:0007669"/>
    <property type="project" value="UniProtKB-UniRule"/>
</dbReference>
<feature type="binding site" evidence="6">
    <location>
        <position position="99"/>
    </location>
    <ligand>
        <name>a divalent metal cation</name>
        <dbReference type="ChEBI" id="CHEBI:60240"/>
        <label>1</label>
    </ligand>
</feature>
<dbReference type="GO" id="GO:0005829">
    <property type="term" value="C:cytosol"/>
    <property type="evidence" value="ECO:0007669"/>
    <property type="project" value="TreeGrafter"/>
</dbReference>
<feature type="binding site" evidence="6">
    <location>
        <position position="269"/>
    </location>
    <ligand>
        <name>a divalent metal cation</name>
        <dbReference type="ChEBI" id="CHEBI:60240"/>
        <label>1</label>
    </ligand>
</feature>
<dbReference type="GO" id="GO:0070006">
    <property type="term" value="F:metalloaminopeptidase activity"/>
    <property type="evidence" value="ECO:0007669"/>
    <property type="project" value="UniProtKB-UniRule"/>
</dbReference>
<dbReference type="InterPro" id="IPR001714">
    <property type="entry name" value="Pept_M24_MAP"/>
</dbReference>
<feature type="domain" description="Peptidase M24" evidence="7">
    <location>
        <begin position="155"/>
        <end position="276"/>
    </location>
</feature>
<evidence type="ECO:0000256" key="3">
    <source>
        <dbReference type="ARBA" id="ARBA00022670"/>
    </source>
</evidence>
<evidence type="ECO:0000256" key="1">
    <source>
        <dbReference type="ARBA" id="ARBA00002521"/>
    </source>
</evidence>
<feature type="binding site" evidence="6">
    <location>
        <position position="82"/>
    </location>
    <ligand>
        <name>substrate</name>
    </ligand>
</feature>
<evidence type="ECO:0000256" key="4">
    <source>
        <dbReference type="ARBA" id="ARBA00022723"/>
    </source>
</evidence>
<feature type="binding site" evidence="6">
    <location>
        <position position="238"/>
    </location>
    <ligand>
        <name>a divalent metal cation</name>
        <dbReference type="ChEBI" id="CHEBI:60240"/>
        <label>2</label>
        <note>catalytic</note>
    </ligand>
</feature>
<dbReference type="HAMAP" id="MF_01974">
    <property type="entry name" value="MetAP_1"/>
    <property type="match status" value="1"/>
</dbReference>
<sequence length="285" mass="30833">MTIKNKKELDILREGGKRLAAILVDVAKAAKEGVVTKELDELAEKLILKAGGKPSFKGYKVHGAPMPYPGTICISINEEVVHGLASDRKLINGDIVGLDIGMWYEGLCTDTAMTVLVGSSLAHSDFLALNPLYGDSDASPKSERARFDLNKKFLEAKRLIAVTKKSLEIGIAQVRPGARIGDIGFVIQQHLEKEGFGVVRELVGHGVGRAVHEEPEIPNWGRKGDGEELSEGMAIALEPMATEGNSKVKIASDGWTWITRDGSRSAHFEHTLVVTKTGSEVLTEL</sequence>
<dbReference type="InterPro" id="IPR002467">
    <property type="entry name" value="Pept_M24A_MAP1"/>
</dbReference>
<organism evidence="8 9">
    <name type="scientific">Candidatus Giovannonibacteria bacterium GW2011_GWA2_44_13b</name>
    <dbReference type="NCBI Taxonomy" id="1618647"/>
    <lineage>
        <taxon>Bacteria</taxon>
        <taxon>Candidatus Giovannoniibacteriota</taxon>
    </lineage>
</organism>
<evidence type="ECO:0000259" key="7">
    <source>
        <dbReference type="Pfam" id="PF00557"/>
    </source>
</evidence>
<dbReference type="PANTHER" id="PTHR43330:SF27">
    <property type="entry name" value="METHIONINE AMINOPEPTIDASE"/>
    <property type="match status" value="1"/>
</dbReference>
<comment type="similarity">
    <text evidence="6">Belongs to the peptidase M24A family. Methionine aminopeptidase type 1 subfamily.</text>
</comment>
<keyword evidence="2 6" id="KW-0031">Aminopeptidase</keyword>
<dbReference type="GO" id="GO:0046872">
    <property type="term" value="F:metal ion binding"/>
    <property type="evidence" value="ECO:0007669"/>
    <property type="project" value="UniProtKB-UniRule"/>
</dbReference>
<protein>
    <recommendedName>
        <fullName evidence="6">Methionine aminopeptidase</fullName>
        <shortName evidence="6">MAP</shortName>
        <shortName evidence="6">MetAP</shortName>
        <ecNumber evidence="6">3.4.11.18</ecNumber>
    </recommendedName>
    <alternativeName>
        <fullName evidence="6">Peptidase M</fullName>
    </alternativeName>
</protein>
<comment type="catalytic activity">
    <reaction evidence="6">
        <text>Release of N-terminal amino acids, preferentially methionine, from peptides and arylamides.</text>
        <dbReference type="EC" id="3.4.11.18"/>
    </reaction>
</comment>
<dbReference type="InterPro" id="IPR036005">
    <property type="entry name" value="Creatinase/aminopeptidase-like"/>
</dbReference>
<evidence type="ECO:0000256" key="5">
    <source>
        <dbReference type="ARBA" id="ARBA00022801"/>
    </source>
</evidence>
<dbReference type="Pfam" id="PF00557">
    <property type="entry name" value="Peptidase_M24"/>
    <property type="match status" value="2"/>
</dbReference>
<keyword evidence="3 6" id="KW-0645">Protease</keyword>
<evidence type="ECO:0000256" key="6">
    <source>
        <dbReference type="HAMAP-Rule" id="MF_01974"/>
    </source>
</evidence>
<comment type="cofactor">
    <cofactor evidence="6">
        <name>Co(2+)</name>
        <dbReference type="ChEBI" id="CHEBI:48828"/>
    </cofactor>
    <cofactor evidence="6">
        <name>Zn(2+)</name>
        <dbReference type="ChEBI" id="CHEBI:29105"/>
    </cofactor>
    <cofactor evidence="6">
        <name>Mn(2+)</name>
        <dbReference type="ChEBI" id="CHEBI:29035"/>
    </cofactor>
    <cofactor evidence="6">
        <name>Fe(2+)</name>
        <dbReference type="ChEBI" id="CHEBI:29033"/>
    </cofactor>
    <text evidence="6">Binds 2 divalent metal cations per subunit. Has a high-affinity and a low affinity metal-binding site. The true nature of the physiological cofactor is under debate. The enzyme is active with cobalt, zinc, manganese or divalent iron ions. Most likely, methionine aminopeptidases function as mononuclear Fe(2+)-metalloproteases under physiological conditions, and the catalytically relevant metal-binding site has been assigned to the histidine-containing high-affinity site.</text>
</comment>
<evidence type="ECO:0000313" key="9">
    <source>
        <dbReference type="Proteomes" id="UP000034736"/>
    </source>
</evidence>